<protein>
    <submittedName>
        <fullName evidence="1">Unnamed protein product</fullName>
    </submittedName>
</protein>
<sequence length="506" mass="57898">MKAPEAMQVHILVKIAFLQNKRYRLEQLEDIPVVDMKEKEYVTLPAGLVDKCGLKMRGDVILYCRSQVKQLWDYLEKKVIVDNVAAYILDPPGTGKSARSLAFAASLDREEWNVVWVHVRLGSCAPLTCLCTAIKEFWVVARLSEFELPRVDQRKNFLVLDRITAELQCRDFVGSVSAAHSDEDRLDVCSLMVSRGKTNKQDDDIQNIKEYFMCSWTREEYLAAIRDPDFYAAVRSKLDTTSISEVNDENGNDELSSDEDKKTHALNLKFYYVGGSCRFMFQFLTAEVEQEVEDKMESVENTTDLVKNCVGTFKTGATNTLYGLQIDGRRYKRFPVSRYVASRIADTCGNDTIMRSWRLASMFHPTLHLNGYLFEWLFFASVASHAVKLYGDKDVVDILPQANVLPFDRKKRLKVDNKPLIRGVICQRREDGTCAVRYDGYTNWNATSVPAKRICLQADDSCSSQQLKFKVDDKVKVKSKLQVRGDRKWLRPIAWNQGGYDAVCFD</sequence>
<keyword evidence="2" id="KW-1185">Reference proteome</keyword>
<organism evidence="1 2">
    <name type="scientific">Phytophthora lilii</name>
    <dbReference type="NCBI Taxonomy" id="2077276"/>
    <lineage>
        <taxon>Eukaryota</taxon>
        <taxon>Sar</taxon>
        <taxon>Stramenopiles</taxon>
        <taxon>Oomycota</taxon>
        <taxon>Peronosporomycetes</taxon>
        <taxon>Peronosporales</taxon>
        <taxon>Peronosporaceae</taxon>
        <taxon>Phytophthora</taxon>
    </lineage>
</organism>
<dbReference type="Proteomes" id="UP001165083">
    <property type="component" value="Unassembled WGS sequence"/>
</dbReference>
<evidence type="ECO:0000313" key="1">
    <source>
        <dbReference type="EMBL" id="GMF12316.1"/>
    </source>
</evidence>
<dbReference type="OrthoDB" id="165447at2759"/>
<dbReference type="AlphaFoldDB" id="A0A9W6TFR1"/>
<gene>
    <name evidence="1" type="ORF">Plil01_000294400</name>
</gene>
<proteinExistence type="predicted"/>
<accession>A0A9W6TFR1</accession>
<comment type="caution">
    <text evidence="1">The sequence shown here is derived from an EMBL/GenBank/DDBJ whole genome shotgun (WGS) entry which is preliminary data.</text>
</comment>
<evidence type="ECO:0000313" key="2">
    <source>
        <dbReference type="Proteomes" id="UP001165083"/>
    </source>
</evidence>
<reference evidence="1" key="1">
    <citation type="submission" date="2023-04" db="EMBL/GenBank/DDBJ databases">
        <title>Phytophthora lilii NBRC 32176.</title>
        <authorList>
            <person name="Ichikawa N."/>
            <person name="Sato H."/>
            <person name="Tonouchi N."/>
        </authorList>
    </citation>
    <scope>NUCLEOTIDE SEQUENCE</scope>
    <source>
        <strain evidence="1">NBRC 32176</strain>
    </source>
</reference>
<dbReference type="EMBL" id="BSXW01000112">
    <property type="protein sequence ID" value="GMF12316.1"/>
    <property type="molecule type" value="Genomic_DNA"/>
</dbReference>
<name>A0A9W6TFR1_9STRA</name>